<protein>
    <submittedName>
        <fullName evidence="2">Uncharacterized protein</fullName>
    </submittedName>
</protein>
<reference evidence="2 3" key="1">
    <citation type="submission" date="2021-01" db="EMBL/GenBank/DDBJ databases">
        <title>WGS of actinomycetes isolated from Thailand.</title>
        <authorList>
            <person name="Thawai C."/>
        </authorList>
    </citation>
    <scope>NUCLEOTIDE SEQUENCE [LARGE SCALE GENOMIC DNA]</scope>
    <source>
        <strain evidence="2 3">LPG 2</strain>
    </source>
</reference>
<evidence type="ECO:0000313" key="3">
    <source>
        <dbReference type="Proteomes" id="UP000602198"/>
    </source>
</evidence>
<comment type="caution">
    <text evidence="2">The sequence shown here is derived from an EMBL/GenBank/DDBJ whole genome shotgun (WGS) entry which is preliminary data.</text>
</comment>
<evidence type="ECO:0000256" key="1">
    <source>
        <dbReference type="SAM" id="MobiDB-lite"/>
    </source>
</evidence>
<sequence>MTTGQDAKTPTTNKLRNKASNERGYPTGMTEMDRSDFTRESVAALLEQGLTKAEIGRLFGVSRQAVLHKSPARYIRPTYAVEATYPWRVETRFQSAPPYARTRGHAKVMAHGWKSLSAVQKSRLESWYTFLKNLNVVVEYDPEQPPLKGIASTGGWRYVPRTKADGELIIRINEHTLLTDGALRSWVFPRDSR</sequence>
<feature type="region of interest" description="Disordered" evidence="1">
    <location>
        <begin position="1"/>
        <end position="32"/>
    </location>
</feature>
<dbReference type="Proteomes" id="UP000602198">
    <property type="component" value="Unassembled WGS sequence"/>
</dbReference>
<feature type="compositionally biased region" description="Polar residues" evidence="1">
    <location>
        <begin position="1"/>
        <end position="14"/>
    </location>
</feature>
<keyword evidence="3" id="KW-1185">Reference proteome</keyword>
<dbReference type="EMBL" id="JAERRJ010000023">
    <property type="protein sequence ID" value="MBL1080025.1"/>
    <property type="molecule type" value="Genomic_DNA"/>
</dbReference>
<accession>A0ABS1MIZ9</accession>
<gene>
    <name evidence="2" type="ORF">JK358_37080</name>
</gene>
<proteinExistence type="predicted"/>
<organism evidence="2 3">
    <name type="scientific">Nocardia acididurans</name>
    <dbReference type="NCBI Taxonomy" id="2802282"/>
    <lineage>
        <taxon>Bacteria</taxon>
        <taxon>Bacillati</taxon>
        <taxon>Actinomycetota</taxon>
        <taxon>Actinomycetes</taxon>
        <taxon>Mycobacteriales</taxon>
        <taxon>Nocardiaceae</taxon>
        <taxon>Nocardia</taxon>
    </lineage>
</organism>
<evidence type="ECO:0000313" key="2">
    <source>
        <dbReference type="EMBL" id="MBL1080025.1"/>
    </source>
</evidence>
<name>A0ABS1MIZ9_9NOCA</name>